<dbReference type="PANTHER" id="PTHR44013">
    <property type="entry name" value="ZINC-TYPE ALCOHOL DEHYDROGENASE-LIKE PROTEIN C16A3.02C"/>
    <property type="match status" value="1"/>
</dbReference>
<feature type="domain" description="Enoyl reductase (ER)" evidence="1">
    <location>
        <begin position="13"/>
        <end position="315"/>
    </location>
</feature>
<evidence type="ECO:0000259" key="1">
    <source>
        <dbReference type="SMART" id="SM00829"/>
    </source>
</evidence>
<dbReference type="SUPFAM" id="SSF50129">
    <property type="entry name" value="GroES-like"/>
    <property type="match status" value="1"/>
</dbReference>
<reference evidence="2" key="1">
    <citation type="submission" date="2023-02" db="EMBL/GenBank/DDBJ databases">
        <title>Nocardiopsis ansamitocini NBRC 112285.</title>
        <authorList>
            <person name="Ichikawa N."/>
            <person name="Sato H."/>
            <person name="Tonouchi N."/>
        </authorList>
    </citation>
    <scope>NUCLEOTIDE SEQUENCE</scope>
    <source>
        <strain evidence="2">NBRC 112285</strain>
    </source>
</reference>
<dbReference type="EMBL" id="BSQG01000010">
    <property type="protein sequence ID" value="GLU50000.1"/>
    <property type="molecule type" value="Genomic_DNA"/>
</dbReference>
<dbReference type="CDD" id="cd08267">
    <property type="entry name" value="MDR1"/>
    <property type="match status" value="1"/>
</dbReference>
<dbReference type="PANTHER" id="PTHR44013:SF1">
    <property type="entry name" value="ZINC-TYPE ALCOHOL DEHYDROGENASE-LIKE PROTEIN C16A3.02C"/>
    <property type="match status" value="1"/>
</dbReference>
<name>A0A9W6ULE5_9ACTN</name>
<dbReference type="GO" id="GO:0016491">
    <property type="term" value="F:oxidoreductase activity"/>
    <property type="evidence" value="ECO:0007669"/>
    <property type="project" value="InterPro"/>
</dbReference>
<dbReference type="SMART" id="SM00829">
    <property type="entry name" value="PKS_ER"/>
    <property type="match status" value="1"/>
</dbReference>
<dbReference type="Proteomes" id="UP001165092">
    <property type="component" value="Unassembled WGS sequence"/>
</dbReference>
<protein>
    <submittedName>
        <fullName evidence="2">Dehydrogenase</fullName>
    </submittedName>
</protein>
<organism evidence="2 3">
    <name type="scientific">Nocardiopsis ansamitocini</name>
    <dbReference type="NCBI Taxonomy" id="1670832"/>
    <lineage>
        <taxon>Bacteria</taxon>
        <taxon>Bacillati</taxon>
        <taxon>Actinomycetota</taxon>
        <taxon>Actinomycetes</taxon>
        <taxon>Streptosporangiales</taxon>
        <taxon>Nocardiopsidaceae</taxon>
        <taxon>Nocardiopsis</taxon>
    </lineage>
</organism>
<proteinExistence type="predicted"/>
<accession>A0A9W6ULE5</accession>
<dbReference type="InterPro" id="IPR011032">
    <property type="entry name" value="GroES-like_sf"/>
</dbReference>
<dbReference type="Pfam" id="PF08240">
    <property type="entry name" value="ADH_N"/>
    <property type="match status" value="1"/>
</dbReference>
<keyword evidence="3" id="KW-1185">Reference proteome</keyword>
<dbReference type="InterPro" id="IPR052733">
    <property type="entry name" value="Chloroplast_QOR"/>
</dbReference>
<dbReference type="GO" id="GO:0008270">
    <property type="term" value="F:zinc ion binding"/>
    <property type="evidence" value="ECO:0007669"/>
    <property type="project" value="InterPro"/>
</dbReference>
<evidence type="ECO:0000313" key="2">
    <source>
        <dbReference type="EMBL" id="GLU50000.1"/>
    </source>
</evidence>
<dbReference type="InterPro" id="IPR020843">
    <property type="entry name" value="ER"/>
</dbReference>
<sequence length="318" mass="33216">MNEMRAALYDSYGPPDVLYEGTLPVPVAKPGEALVRVHAISVNGGESVLREGKLGSLFGRRFPKQTGIDFVGEVVEPAAQGPGPRAGAMVWGGMPRLRQESAAEFVAVSPRRMALSPAGLDPVQAASLPVGTTAITALRDKARLGKGERLLVRGGSGGVGSIAVQLGRAMGAHVTALAGAKNLDFVRGLGADEVFDYRTTSPGDLGAFDVILDTAGTELPAYHGLLAPGGRMVGITPDADRILASAAFILASAVFGSRRVRFFSGNPGTSLFDDLTAYVERGEIRPVVDTVYPLARIADAHRALEAGGVRGKYVVQVR</sequence>
<dbReference type="Gene3D" id="3.40.50.720">
    <property type="entry name" value="NAD(P)-binding Rossmann-like Domain"/>
    <property type="match status" value="1"/>
</dbReference>
<dbReference type="InterPro" id="IPR036291">
    <property type="entry name" value="NAD(P)-bd_dom_sf"/>
</dbReference>
<dbReference type="PROSITE" id="PS01162">
    <property type="entry name" value="QOR_ZETA_CRYSTAL"/>
    <property type="match status" value="1"/>
</dbReference>
<comment type="caution">
    <text evidence="2">The sequence shown here is derived from an EMBL/GenBank/DDBJ whole genome shotgun (WGS) entry which is preliminary data.</text>
</comment>
<dbReference type="SUPFAM" id="SSF51735">
    <property type="entry name" value="NAD(P)-binding Rossmann-fold domains"/>
    <property type="match status" value="1"/>
</dbReference>
<gene>
    <name evidence="2" type="ORF">Nans01_43510</name>
</gene>
<dbReference type="Gene3D" id="3.90.180.10">
    <property type="entry name" value="Medium-chain alcohol dehydrogenases, catalytic domain"/>
    <property type="match status" value="1"/>
</dbReference>
<evidence type="ECO:0000313" key="3">
    <source>
        <dbReference type="Proteomes" id="UP001165092"/>
    </source>
</evidence>
<dbReference type="InterPro" id="IPR013154">
    <property type="entry name" value="ADH-like_N"/>
</dbReference>
<dbReference type="Pfam" id="PF13602">
    <property type="entry name" value="ADH_zinc_N_2"/>
    <property type="match status" value="1"/>
</dbReference>
<dbReference type="InterPro" id="IPR002364">
    <property type="entry name" value="Quin_OxRdtase/zeta-crystal_CS"/>
</dbReference>
<dbReference type="AlphaFoldDB" id="A0A9W6ULE5"/>